<dbReference type="Proteomes" id="UP000593892">
    <property type="component" value="Chromosome"/>
</dbReference>
<gene>
    <name evidence="4" type="ORF">IRI77_10290</name>
</gene>
<feature type="domain" description="Non-reducing end beta-L-arabinofuranosidase-like GH127 middle" evidence="3">
    <location>
        <begin position="470"/>
        <end position="563"/>
    </location>
</feature>
<reference evidence="4 5" key="1">
    <citation type="submission" date="2020-10" db="EMBL/GenBank/DDBJ databases">
        <title>Complete genome sequence of Paludibaculum fermentans P105T, a facultatively anaerobic acidobacterium capable of dissimilatory Fe(III) reduction.</title>
        <authorList>
            <person name="Dedysh S.N."/>
            <person name="Beletsky A.V."/>
            <person name="Kulichevskaya I.S."/>
            <person name="Mardanov A.V."/>
            <person name="Ravin N.V."/>
        </authorList>
    </citation>
    <scope>NUCLEOTIDE SEQUENCE [LARGE SCALE GENOMIC DNA]</scope>
    <source>
        <strain evidence="4 5">P105</strain>
    </source>
</reference>
<keyword evidence="4" id="KW-0378">Hydrolase</keyword>
<proteinExistence type="predicted"/>
<dbReference type="PANTHER" id="PTHR31151">
    <property type="entry name" value="PROLINE-TRNA LIGASE (DUF1680)"/>
    <property type="match status" value="1"/>
</dbReference>
<evidence type="ECO:0000313" key="5">
    <source>
        <dbReference type="Proteomes" id="UP000593892"/>
    </source>
</evidence>
<evidence type="ECO:0000256" key="1">
    <source>
        <dbReference type="SAM" id="MobiDB-lite"/>
    </source>
</evidence>
<dbReference type="GO" id="GO:0016787">
    <property type="term" value="F:hydrolase activity"/>
    <property type="evidence" value="ECO:0007669"/>
    <property type="project" value="UniProtKB-KW"/>
</dbReference>
<evidence type="ECO:0000313" key="4">
    <source>
        <dbReference type="EMBL" id="QOY90319.1"/>
    </source>
</evidence>
<name>A0A7S7NV48_PALFE</name>
<feature type="domain" description="Non-reducing end beta-L-arabinofuranosidase-like GH127 catalytic" evidence="2">
    <location>
        <begin position="85"/>
        <end position="459"/>
    </location>
</feature>
<feature type="region of interest" description="Disordered" evidence="1">
    <location>
        <begin position="27"/>
        <end position="60"/>
    </location>
</feature>
<sequence length="668" mass="73771">MTHKDPAQGASPSRRAFTVAVAGVPAALAQQTPQPPPASASETAVQNPVPPGVRPPTGEAPLFAQPLVFTRKEAPRRALPFSLTQVRLLPGPCLEASEANRAYMLRLGADRLLHTFRLNAGLPTSANPLGGWEDPKSELRGHFTGHYLSACALRFASAGDLELKARGDEIVAGLARCQEALSAGGYLSAFPIELFNRLEQGKRVWAPFYTIHKIMAGLLDMYLHAGNRQALEVASRMADWADRWSDSKGLRPMQQILKEEFGGMNEVLYNMAAAAHEDRWATAGDRFHKLAFVTPLAERRDELRNLHTNTHIPQVIGAARRFELTSDVRFRDAAEFFWYSVVSARTYATGGSSNAEAWLTNPGRLSLEWKASTHHQECCCAYNMMKLTRQLYSWSGDPRYFDYYERNLFNHRLGTIEHATGHSTYFLSLAPGAWKTLNTDDQSFWCCTGSALEEFAKLNDSIYFYGPDGITVNLFVASELNATQQGVRLRQETRFPDEPLTGIVIQATPAAAWTLRLRIPAWTTSARVKVNGKAIEATPQAGSYLSLTRAWKKGDRIDLEMPMRLTVESLPDDPGLQAFLYGPIVLAGDLGMAGLTEDLIRNKQGPQVSKAPIEVPALRASGAAPEDWIKPDGSSPLSFRIAGSNPPIALKPLHRLWGRFAVYWRVSG</sequence>
<dbReference type="AlphaFoldDB" id="A0A7S7NV48"/>
<dbReference type="Pfam" id="PF20736">
    <property type="entry name" value="Glyco_hydro127M"/>
    <property type="match status" value="1"/>
</dbReference>
<accession>A0A7S7NV48</accession>
<keyword evidence="5" id="KW-1185">Reference proteome</keyword>
<dbReference type="InterPro" id="IPR006311">
    <property type="entry name" value="TAT_signal"/>
</dbReference>
<dbReference type="RefSeq" id="WP_194451984.1">
    <property type="nucleotide sequence ID" value="NZ_CP063849.1"/>
</dbReference>
<protein>
    <submittedName>
        <fullName evidence="4">Glycoside hydrolase family 127 protein</fullName>
    </submittedName>
</protein>
<dbReference type="PANTHER" id="PTHR31151:SF0">
    <property type="entry name" value="PROLINE-TRNA LIGASE (DUF1680)"/>
    <property type="match status" value="1"/>
</dbReference>
<organism evidence="4 5">
    <name type="scientific">Paludibaculum fermentans</name>
    <dbReference type="NCBI Taxonomy" id="1473598"/>
    <lineage>
        <taxon>Bacteria</taxon>
        <taxon>Pseudomonadati</taxon>
        <taxon>Acidobacteriota</taxon>
        <taxon>Terriglobia</taxon>
        <taxon>Bryobacterales</taxon>
        <taxon>Bryobacteraceae</taxon>
        <taxon>Paludibaculum</taxon>
    </lineage>
</organism>
<dbReference type="PROSITE" id="PS51318">
    <property type="entry name" value="TAT"/>
    <property type="match status" value="1"/>
</dbReference>
<dbReference type="InterPro" id="IPR049046">
    <property type="entry name" value="Beta-AFase-like_GH127_middle"/>
</dbReference>
<evidence type="ECO:0000259" key="3">
    <source>
        <dbReference type="Pfam" id="PF20736"/>
    </source>
</evidence>
<dbReference type="EMBL" id="CP063849">
    <property type="protein sequence ID" value="QOY90319.1"/>
    <property type="molecule type" value="Genomic_DNA"/>
</dbReference>
<dbReference type="InterPro" id="IPR012878">
    <property type="entry name" value="Beta-AFase-like_GH127_cat"/>
</dbReference>
<dbReference type="Pfam" id="PF07944">
    <property type="entry name" value="Beta-AFase-like_GH127_cat"/>
    <property type="match status" value="1"/>
</dbReference>
<dbReference type="KEGG" id="pfer:IRI77_10290"/>
<evidence type="ECO:0000259" key="2">
    <source>
        <dbReference type="Pfam" id="PF07944"/>
    </source>
</evidence>